<proteinExistence type="predicted"/>
<sequence>MGHPTIYPTGVTVYSKDAAWNGYTVFTAPQGVLLIDQNGREVRLWKGLFGEPARILPGGFALGSTGKRSAQASASDNLDLVQVDWNGNIVWSFNHNEYVEDPGQVPRWIARQHHDYQREGSSVGYYAPGSEPRTDGGNTLILVNRNVYNPAVSGKTLLDNRIIEVNWEGKILWEWNAADHFEEFGFSEAAKNAIYRLPSEKTIEGGQGDWIHINAISTLGPNKWYDGGDQRFHPDNIIFDGRNVNILGIISRKTGKIVWKLGPDFDHTHLGQIIGQHHFHLIPKGLPGEGNFLVFDNGGWAGYGVPSGVAPYGAATERRDYSRILEFNPQTLEVEWQYTPAEAGFIIPLDAYKLYSPYISSAQRLPNGNTLITEGSNGRIFEITRDYKTAWEYINPYSRLQGRLQGNLVYRAYRVPYEWVPQLDHPVETDVAPLNISTFRVPGAAAGPGGKVTKIDGIDPQATKVLEDPYGATISGSSDEASNFCVVNSGSKNRESNS</sequence>
<protein>
    <recommendedName>
        <fullName evidence="3">Thioredoxin</fullName>
    </recommendedName>
</protein>
<dbReference type="Pfam" id="PF05935">
    <property type="entry name" value="Arylsulfotrans"/>
    <property type="match status" value="1"/>
</dbReference>
<dbReference type="SUPFAM" id="SSF50998">
    <property type="entry name" value="Quinoprotein alcohol dehydrogenase-like"/>
    <property type="match status" value="1"/>
</dbReference>
<dbReference type="InterPro" id="IPR010262">
    <property type="entry name" value="Arylsulfotransferase_bact"/>
</dbReference>
<accession>F5YJ60</accession>
<dbReference type="RefSeq" id="WP_015708040.1">
    <property type="nucleotide sequence ID" value="NC_015578.1"/>
</dbReference>
<dbReference type="KEGG" id="tpi:TREPR_2134"/>
<dbReference type="STRING" id="545694.TREPR_2134"/>
<organism evidence="1 2">
    <name type="scientific">Treponema primitia (strain ATCC BAA-887 / DSM 12427 / ZAS-2)</name>
    <dbReference type="NCBI Taxonomy" id="545694"/>
    <lineage>
        <taxon>Bacteria</taxon>
        <taxon>Pseudomonadati</taxon>
        <taxon>Spirochaetota</taxon>
        <taxon>Spirochaetia</taxon>
        <taxon>Spirochaetales</taxon>
        <taxon>Treponemataceae</taxon>
        <taxon>Treponema</taxon>
    </lineage>
</organism>
<dbReference type="GO" id="GO:0004062">
    <property type="term" value="F:aryl sulfotransferase activity"/>
    <property type="evidence" value="ECO:0007669"/>
    <property type="project" value="InterPro"/>
</dbReference>
<evidence type="ECO:0000313" key="2">
    <source>
        <dbReference type="Proteomes" id="UP000009223"/>
    </source>
</evidence>
<keyword evidence="2" id="KW-1185">Reference proteome</keyword>
<dbReference type="AlphaFoldDB" id="F5YJ60"/>
<dbReference type="PANTHER" id="PTHR35340:SF5">
    <property type="entry name" value="ASST-DOMAIN-CONTAINING PROTEIN"/>
    <property type="match status" value="1"/>
</dbReference>
<dbReference type="OrthoDB" id="264813at2"/>
<name>F5YJ60_TREPZ</name>
<dbReference type="eggNOG" id="COG0526">
    <property type="taxonomic scope" value="Bacteria"/>
</dbReference>
<dbReference type="InterPro" id="IPR011047">
    <property type="entry name" value="Quinoprotein_ADH-like_sf"/>
</dbReference>
<dbReference type="Proteomes" id="UP000009223">
    <property type="component" value="Chromosome"/>
</dbReference>
<dbReference type="InterPro" id="IPR053143">
    <property type="entry name" value="Arylsulfate_ST"/>
</dbReference>
<dbReference type="HOGENOM" id="CLU_032299_0_0_12"/>
<gene>
    <name evidence="1" type="ordered locus">TREPR_2134</name>
</gene>
<evidence type="ECO:0000313" key="1">
    <source>
        <dbReference type="EMBL" id="AEF86693.1"/>
    </source>
</evidence>
<evidence type="ECO:0008006" key="3">
    <source>
        <dbReference type="Google" id="ProtNLM"/>
    </source>
</evidence>
<reference evidence="2" key="1">
    <citation type="submission" date="2009-12" db="EMBL/GenBank/DDBJ databases">
        <title>Complete sequence of Treponema primitia strain ZAS-2.</title>
        <authorList>
            <person name="Tetu S.G."/>
            <person name="Matson E."/>
            <person name="Ren Q."/>
            <person name="Seshadri R."/>
            <person name="Elbourne L."/>
            <person name="Hassan K.A."/>
            <person name="Durkin A."/>
            <person name="Radune D."/>
            <person name="Mohamoud Y."/>
            <person name="Shay R."/>
            <person name="Jin S."/>
            <person name="Zhang X."/>
            <person name="Lucey K."/>
            <person name="Ballor N.R."/>
            <person name="Ottesen E."/>
            <person name="Rosenthal R."/>
            <person name="Allen A."/>
            <person name="Leadbetter J.R."/>
            <person name="Paulsen I.T."/>
        </authorList>
    </citation>
    <scope>NUCLEOTIDE SEQUENCE [LARGE SCALE GENOMIC DNA]</scope>
    <source>
        <strain evidence="2">ATCC BAA-887 / DSM 12427 / ZAS-2</strain>
    </source>
</reference>
<reference evidence="1 2" key="2">
    <citation type="journal article" date="2011" name="ISME J.">
        <title>RNA-seq reveals cooperative metabolic interactions between two termite-gut spirochete species in co-culture.</title>
        <authorList>
            <person name="Rosenthal A.Z."/>
            <person name="Matson E.G."/>
            <person name="Eldar A."/>
            <person name="Leadbetter J.R."/>
        </authorList>
    </citation>
    <scope>NUCLEOTIDE SEQUENCE [LARGE SCALE GENOMIC DNA]</scope>
    <source>
        <strain evidence="2">ATCC BAA-887 / DSM 12427 / ZAS-2</strain>
    </source>
</reference>
<dbReference type="EMBL" id="CP001843">
    <property type="protein sequence ID" value="AEF86693.1"/>
    <property type="molecule type" value="Genomic_DNA"/>
</dbReference>
<dbReference type="PANTHER" id="PTHR35340">
    <property type="entry name" value="PQQ ENZYME REPEAT PROTEIN-RELATED"/>
    <property type="match status" value="1"/>
</dbReference>